<evidence type="ECO:0000313" key="2">
    <source>
        <dbReference type="Proteomes" id="UP000663722"/>
    </source>
</evidence>
<dbReference type="KEGG" id="dmm:dnm_015200"/>
<organism evidence="1 2">
    <name type="scientific">Desulfonema magnum</name>
    <dbReference type="NCBI Taxonomy" id="45655"/>
    <lineage>
        <taxon>Bacteria</taxon>
        <taxon>Pseudomonadati</taxon>
        <taxon>Thermodesulfobacteriota</taxon>
        <taxon>Desulfobacteria</taxon>
        <taxon>Desulfobacterales</taxon>
        <taxon>Desulfococcaceae</taxon>
        <taxon>Desulfonema</taxon>
    </lineage>
</organism>
<sequence length="44" mass="5137">MILGTDTKETACFHYFLRYAKIRAFAGFGMSVRLTSRRNFTQTE</sequence>
<keyword evidence="2" id="KW-1185">Reference proteome</keyword>
<dbReference type="EMBL" id="CP061800">
    <property type="protein sequence ID" value="QTA85509.1"/>
    <property type="molecule type" value="Genomic_DNA"/>
</dbReference>
<dbReference type="Proteomes" id="UP000663722">
    <property type="component" value="Chromosome"/>
</dbReference>
<name>A0A975BHW0_9BACT</name>
<accession>A0A975BHW0</accession>
<dbReference type="AlphaFoldDB" id="A0A975BHW0"/>
<evidence type="ECO:0000313" key="1">
    <source>
        <dbReference type="EMBL" id="QTA85509.1"/>
    </source>
</evidence>
<reference evidence="1" key="1">
    <citation type="journal article" date="2021" name="Microb. Physiol.">
        <title>Proteogenomic Insights into the Physiology of Marine, Sulfate-Reducing, Filamentous Desulfonema limicola and Desulfonema magnum.</title>
        <authorList>
            <person name="Schnaars V."/>
            <person name="Wohlbrand L."/>
            <person name="Scheve S."/>
            <person name="Hinrichs C."/>
            <person name="Reinhardt R."/>
            <person name="Rabus R."/>
        </authorList>
    </citation>
    <scope>NUCLEOTIDE SEQUENCE</scope>
    <source>
        <strain evidence="1">4be13</strain>
    </source>
</reference>
<protein>
    <submittedName>
        <fullName evidence="1">Uncharacterized protein</fullName>
    </submittedName>
</protein>
<gene>
    <name evidence="1" type="ORF">dnm_015200</name>
</gene>
<proteinExistence type="predicted"/>